<dbReference type="Gene3D" id="3.90.180.10">
    <property type="entry name" value="Medium-chain alcohol dehydrogenases, catalytic domain"/>
    <property type="match status" value="1"/>
</dbReference>
<dbReference type="GO" id="GO:0003960">
    <property type="term" value="F:quinone reductase (NADPH) activity"/>
    <property type="evidence" value="ECO:0007669"/>
    <property type="project" value="InterPro"/>
</dbReference>
<evidence type="ECO:0000313" key="4">
    <source>
        <dbReference type="EMBL" id="SFZ73543.1"/>
    </source>
</evidence>
<dbReference type="InterPro" id="IPR036291">
    <property type="entry name" value="NAD(P)-bd_dom_sf"/>
</dbReference>
<proteinExistence type="predicted"/>
<dbReference type="NCBIfam" id="NF008024">
    <property type="entry name" value="PRK10754.1"/>
    <property type="match status" value="1"/>
</dbReference>
<dbReference type="GO" id="GO:0070402">
    <property type="term" value="F:NADPH binding"/>
    <property type="evidence" value="ECO:0007669"/>
    <property type="project" value="TreeGrafter"/>
</dbReference>
<name>A0A1K2H9R9_9NEIS</name>
<dbReference type="InterPro" id="IPR002364">
    <property type="entry name" value="Quin_OxRdtase/zeta-crystal_CS"/>
</dbReference>
<dbReference type="Pfam" id="PF00107">
    <property type="entry name" value="ADH_zinc_N"/>
    <property type="match status" value="1"/>
</dbReference>
<dbReference type="FunFam" id="3.40.50.720:FF:000053">
    <property type="entry name" value="Quinone oxidoreductase 1"/>
    <property type="match status" value="1"/>
</dbReference>
<organism evidence="4 5">
    <name type="scientific">Chitinimonas taiwanensis DSM 18899</name>
    <dbReference type="NCBI Taxonomy" id="1121279"/>
    <lineage>
        <taxon>Bacteria</taxon>
        <taxon>Pseudomonadati</taxon>
        <taxon>Pseudomonadota</taxon>
        <taxon>Betaproteobacteria</taxon>
        <taxon>Neisseriales</taxon>
        <taxon>Chitinibacteraceae</taxon>
        <taxon>Chitinimonas</taxon>
    </lineage>
</organism>
<dbReference type="SMART" id="SM00829">
    <property type="entry name" value="PKS_ER"/>
    <property type="match status" value="1"/>
</dbReference>
<evidence type="ECO:0000313" key="5">
    <source>
        <dbReference type="Proteomes" id="UP000186513"/>
    </source>
</evidence>
<dbReference type="Pfam" id="PF08240">
    <property type="entry name" value="ADH_N"/>
    <property type="match status" value="1"/>
</dbReference>
<protein>
    <submittedName>
        <fullName evidence="4">NADPH2:quinone reductase</fullName>
    </submittedName>
</protein>
<dbReference type="STRING" id="1121279.SAMN02745887_00884"/>
<dbReference type="GO" id="GO:0035925">
    <property type="term" value="F:mRNA 3'-UTR AU-rich region binding"/>
    <property type="evidence" value="ECO:0007669"/>
    <property type="project" value="TreeGrafter"/>
</dbReference>
<feature type="domain" description="Enoyl reductase (ER)" evidence="3">
    <location>
        <begin position="11"/>
        <end position="322"/>
    </location>
</feature>
<dbReference type="AlphaFoldDB" id="A0A1K2H9R9"/>
<dbReference type="Gene3D" id="3.40.50.720">
    <property type="entry name" value="NAD(P)-binding Rossmann-like Domain"/>
    <property type="match status" value="1"/>
</dbReference>
<sequence length="324" mass="33884">MTEMIRFHQTGGPEVLQLEQVELGEPGPGQVRIRQQAIGLNFIDIYHRAGLYPLPLPSGLGSEAAGLIEVVGEGVSEFQVGDRVGYCSGPQGAYAQARIMPADKLIKLPEAISFETAAAMLLQGLTAEYLLRRTYAVQAGDAVLIHAAAGGVGQIAVQWAKALGATVIATAGGAAKCARVRALGADVVIDYRSEDFVAATRAATAGRGVRVVYDGVGKDTFAGSLDCLAPRGLMVSYGNASGPVPDIAPLLLAQKGSLFLTRPTLGHYIASRAELLAAAEALFAVVISGAVQIEIAQRYPLQQAAQAHRDLAERRTTGSTILLP</sequence>
<dbReference type="Proteomes" id="UP000186513">
    <property type="component" value="Unassembled WGS sequence"/>
</dbReference>
<dbReference type="InterPro" id="IPR011032">
    <property type="entry name" value="GroES-like_sf"/>
</dbReference>
<dbReference type="PANTHER" id="PTHR48106">
    <property type="entry name" value="QUINONE OXIDOREDUCTASE PIG3-RELATED"/>
    <property type="match status" value="1"/>
</dbReference>
<dbReference type="RefSeq" id="WP_072427429.1">
    <property type="nucleotide sequence ID" value="NZ_FPKR01000003.1"/>
</dbReference>
<keyword evidence="2" id="KW-0560">Oxidoreductase</keyword>
<dbReference type="InterPro" id="IPR013149">
    <property type="entry name" value="ADH-like_C"/>
</dbReference>
<dbReference type="CDD" id="cd05286">
    <property type="entry name" value="QOR2"/>
    <property type="match status" value="1"/>
</dbReference>
<gene>
    <name evidence="4" type="ORF">SAMN02745887_00884</name>
</gene>
<evidence type="ECO:0000256" key="2">
    <source>
        <dbReference type="ARBA" id="ARBA00023002"/>
    </source>
</evidence>
<dbReference type="InterPro" id="IPR020843">
    <property type="entry name" value="ER"/>
</dbReference>
<dbReference type="InterPro" id="IPR047618">
    <property type="entry name" value="QOR-like"/>
</dbReference>
<dbReference type="SUPFAM" id="SSF51735">
    <property type="entry name" value="NAD(P)-binding Rossmann-fold domains"/>
    <property type="match status" value="1"/>
</dbReference>
<dbReference type="GO" id="GO:0005829">
    <property type="term" value="C:cytosol"/>
    <property type="evidence" value="ECO:0007669"/>
    <property type="project" value="TreeGrafter"/>
</dbReference>
<dbReference type="PANTHER" id="PTHR48106:SF13">
    <property type="entry name" value="QUINONE OXIDOREDUCTASE-RELATED"/>
    <property type="match status" value="1"/>
</dbReference>
<reference evidence="4 5" key="1">
    <citation type="submission" date="2016-11" db="EMBL/GenBank/DDBJ databases">
        <authorList>
            <person name="Jaros S."/>
            <person name="Januszkiewicz K."/>
            <person name="Wedrychowicz H."/>
        </authorList>
    </citation>
    <scope>NUCLEOTIDE SEQUENCE [LARGE SCALE GENOMIC DNA]</scope>
    <source>
        <strain evidence="4 5">DSM 18899</strain>
    </source>
</reference>
<dbReference type="OrthoDB" id="9805883at2"/>
<keyword evidence="5" id="KW-1185">Reference proteome</keyword>
<dbReference type="SUPFAM" id="SSF50129">
    <property type="entry name" value="GroES-like"/>
    <property type="match status" value="1"/>
</dbReference>
<dbReference type="InterPro" id="IPR013154">
    <property type="entry name" value="ADH-like_N"/>
</dbReference>
<keyword evidence="1" id="KW-0521">NADP</keyword>
<evidence type="ECO:0000256" key="1">
    <source>
        <dbReference type="ARBA" id="ARBA00022857"/>
    </source>
</evidence>
<evidence type="ECO:0000259" key="3">
    <source>
        <dbReference type="SMART" id="SM00829"/>
    </source>
</evidence>
<accession>A0A1K2H9R9</accession>
<dbReference type="PROSITE" id="PS01162">
    <property type="entry name" value="QOR_ZETA_CRYSTAL"/>
    <property type="match status" value="1"/>
</dbReference>
<dbReference type="GO" id="GO:0008270">
    <property type="term" value="F:zinc ion binding"/>
    <property type="evidence" value="ECO:0007669"/>
    <property type="project" value="InterPro"/>
</dbReference>
<dbReference type="EMBL" id="FPKR01000003">
    <property type="protein sequence ID" value="SFZ73543.1"/>
    <property type="molecule type" value="Genomic_DNA"/>
</dbReference>